<reference evidence="1" key="1">
    <citation type="submission" date="2021-04" db="EMBL/GenBank/DDBJ databases">
        <title>Pseudonocardia sp. nov., isolated from sandy soil of mangrove forest.</title>
        <authorList>
            <person name="Zan Z."/>
            <person name="Huang R."/>
            <person name="Liu W."/>
        </authorList>
    </citation>
    <scope>NUCLEOTIDE SEQUENCE</scope>
    <source>
        <strain evidence="1">S2-4</strain>
    </source>
</reference>
<dbReference type="EMBL" id="JAGSOV010000124">
    <property type="protein sequence ID" value="MCO1661202.1"/>
    <property type="molecule type" value="Genomic_DNA"/>
</dbReference>
<evidence type="ECO:0000313" key="1">
    <source>
        <dbReference type="EMBL" id="MCO1661202.1"/>
    </source>
</evidence>
<dbReference type="Proteomes" id="UP001165283">
    <property type="component" value="Unassembled WGS sequence"/>
</dbReference>
<dbReference type="RefSeq" id="WP_252446706.1">
    <property type="nucleotide sequence ID" value="NZ_JAGSOV010000124.1"/>
</dbReference>
<keyword evidence="2" id="KW-1185">Reference proteome</keyword>
<gene>
    <name evidence="1" type="ORF">KDL28_39780</name>
</gene>
<sequence>MRVPTTTARELIEHLSEEFAAALPRAVVEAEVATAERELRGQVPDGAVAEMLHRLVDCRLRQRAQGAL</sequence>
<protein>
    <submittedName>
        <fullName evidence="1">Uncharacterized protein</fullName>
    </submittedName>
</protein>
<proteinExistence type="predicted"/>
<comment type="caution">
    <text evidence="1">The sequence shown here is derived from an EMBL/GenBank/DDBJ whole genome shotgun (WGS) entry which is preliminary data.</text>
</comment>
<evidence type="ECO:0000313" key="2">
    <source>
        <dbReference type="Proteomes" id="UP001165283"/>
    </source>
</evidence>
<accession>A0ABT1ADQ8</accession>
<organism evidence="1 2">
    <name type="scientific">Pseudonocardia humida</name>
    <dbReference type="NCBI Taxonomy" id="2800819"/>
    <lineage>
        <taxon>Bacteria</taxon>
        <taxon>Bacillati</taxon>
        <taxon>Actinomycetota</taxon>
        <taxon>Actinomycetes</taxon>
        <taxon>Pseudonocardiales</taxon>
        <taxon>Pseudonocardiaceae</taxon>
        <taxon>Pseudonocardia</taxon>
    </lineage>
</organism>
<name>A0ABT1ADQ8_9PSEU</name>